<dbReference type="InterPro" id="IPR013783">
    <property type="entry name" value="Ig-like_fold"/>
</dbReference>
<protein>
    <recommendedName>
        <fullName evidence="3">Bacterial Ig domain-containing protein</fullName>
    </recommendedName>
</protein>
<dbReference type="Gene3D" id="2.60.40.10">
    <property type="entry name" value="Immunoglobulins"/>
    <property type="match status" value="1"/>
</dbReference>
<keyword evidence="2" id="KW-1185">Reference proteome</keyword>
<evidence type="ECO:0000313" key="2">
    <source>
        <dbReference type="Proteomes" id="UP000197068"/>
    </source>
</evidence>
<dbReference type="RefSeq" id="WP_088568984.1">
    <property type="nucleotide sequence ID" value="NZ_BDQM01000056.1"/>
</dbReference>
<dbReference type="PROSITE" id="PS51257">
    <property type="entry name" value="PROKAR_LIPOPROTEIN"/>
    <property type="match status" value="1"/>
</dbReference>
<evidence type="ECO:0008006" key="3">
    <source>
        <dbReference type="Google" id="ProtNLM"/>
    </source>
</evidence>
<reference evidence="1 2" key="1">
    <citation type="submission" date="2017-06" db="EMBL/GenBank/DDBJ databases">
        <title>Whole Genome Sequences of Colwellia marinimaniae MTCD1.</title>
        <authorList>
            <person name="Kusumoto H."/>
            <person name="Inoue M."/>
            <person name="Tanikawa K."/>
            <person name="Maeji H."/>
            <person name="Cameron J.H."/>
            <person name="Bartlett D.H."/>
        </authorList>
    </citation>
    <scope>NUCLEOTIDE SEQUENCE [LARGE SCALE GENOMIC DNA]</scope>
    <source>
        <strain evidence="1 2">MTCD1</strain>
    </source>
</reference>
<gene>
    <name evidence="1" type="ORF">MTCD1_03557</name>
</gene>
<evidence type="ECO:0000313" key="1">
    <source>
        <dbReference type="EMBL" id="GAW97905.1"/>
    </source>
</evidence>
<dbReference type="Proteomes" id="UP000197068">
    <property type="component" value="Unassembled WGS sequence"/>
</dbReference>
<dbReference type="EMBL" id="BDQM01000056">
    <property type="protein sequence ID" value="GAW97905.1"/>
    <property type="molecule type" value="Genomic_DNA"/>
</dbReference>
<organism evidence="1 2">
    <name type="scientific">Colwellia marinimaniae</name>
    <dbReference type="NCBI Taxonomy" id="1513592"/>
    <lineage>
        <taxon>Bacteria</taxon>
        <taxon>Pseudomonadati</taxon>
        <taxon>Pseudomonadota</taxon>
        <taxon>Gammaproteobacteria</taxon>
        <taxon>Alteromonadales</taxon>
        <taxon>Colwelliaceae</taxon>
        <taxon>Colwellia</taxon>
    </lineage>
</organism>
<accession>A0ABQ0MZX1</accession>
<sequence>MKILKIFSYALFAMVLTGCGGSSDDPVVVIEDDKVIVEPTMVTLFGTVAIGTAIAGADIVVTGKDGNTIEVTAVTDANGNYSIEFDGELPTPVLISVITADGEKLSAIVDDPNATIANVNPITTYVADTLLADTDLSAISAGDVATAGQKAVTSLFGAGAQYDAFSSDTFIAKSDDNDFDTQASVADVLLDSISQLAGATDVATFIAQAAEAEATLLDSAEFIISVATNLALVKGTESNIEEIFNLQQIDATIAAQLTDVITFQEIVEGVISLVEASGLTTEQEIAATAGLIEIIADVVISDNIIDITIADAVSQNVVDNLLDDIVNIVTSDEVADLSTEELIATARNTAGVIITIITNTGIDLTGDNLDLSAIEEELAHVIVIIANSTDWDNGKWGTLIWQ</sequence>
<comment type="caution">
    <text evidence="1">The sequence shown here is derived from an EMBL/GenBank/DDBJ whole genome shotgun (WGS) entry which is preliminary data.</text>
</comment>
<name>A0ABQ0MZX1_9GAMM</name>
<proteinExistence type="predicted"/>